<sequence length="120" mass="12853">MVWAPLALLLIGAALLAMIGMAMAAMLRKERTLDETLHDPLTPTVTWIVPPGVDPVIIGGELTAAGYPNSLEERAGMTTLCISCPPGRRSSVRSIIEAVELEQYSPALDLPPVLFREDAS</sequence>
<proteinExistence type="predicted"/>
<evidence type="ECO:0000313" key="2">
    <source>
        <dbReference type="Proteomes" id="UP001233314"/>
    </source>
</evidence>
<organism evidence="1 2">
    <name type="scientific">Nocardioides jiangxiensis</name>
    <dbReference type="NCBI Taxonomy" id="3064524"/>
    <lineage>
        <taxon>Bacteria</taxon>
        <taxon>Bacillati</taxon>
        <taxon>Actinomycetota</taxon>
        <taxon>Actinomycetes</taxon>
        <taxon>Propionibacteriales</taxon>
        <taxon>Nocardioidaceae</taxon>
        <taxon>Nocardioides</taxon>
    </lineage>
</organism>
<accession>A0ABT9AZW1</accession>
<keyword evidence="2" id="KW-1185">Reference proteome</keyword>
<comment type="caution">
    <text evidence="1">The sequence shown here is derived from an EMBL/GenBank/DDBJ whole genome shotgun (WGS) entry which is preliminary data.</text>
</comment>
<dbReference type="RefSeq" id="WP_305027512.1">
    <property type="nucleotide sequence ID" value="NZ_JAUQTA010000001.1"/>
</dbReference>
<dbReference type="Proteomes" id="UP001233314">
    <property type="component" value="Unassembled WGS sequence"/>
</dbReference>
<gene>
    <name evidence="1" type="ORF">Q5722_07120</name>
</gene>
<evidence type="ECO:0000313" key="1">
    <source>
        <dbReference type="EMBL" id="MDO7868137.1"/>
    </source>
</evidence>
<protein>
    <submittedName>
        <fullName evidence="1">Uncharacterized protein</fullName>
    </submittedName>
</protein>
<reference evidence="1 2" key="1">
    <citation type="submission" date="2023-07" db="EMBL/GenBank/DDBJ databases">
        <title>Nocardioides sp. nov WY-20 isolated from soil.</title>
        <authorList>
            <person name="Liu B."/>
            <person name="Wan Y."/>
        </authorList>
    </citation>
    <scope>NUCLEOTIDE SEQUENCE [LARGE SCALE GENOMIC DNA]</scope>
    <source>
        <strain evidence="1 2">WY-20</strain>
    </source>
</reference>
<name>A0ABT9AZW1_9ACTN</name>
<dbReference type="EMBL" id="JAUQTA010000001">
    <property type="protein sequence ID" value="MDO7868137.1"/>
    <property type="molecule type" value="Genomic_DNA"/>
</dbReference>